<evidence type="ECO:0000256" key="7">
    <source>
        <dbReference type="ARBA" id="ARBA00023098"/>
    </source>
</evidence>
<comment type="pathway">
    <text evidence="1">Lipid metabolism; fatty acid biosynthesis.</text>
</comment>
<dbReference type="PANTHER" id="PTHR43159">
    <property type="entry name" value="ENOYL-[ACYL-CARRIER-PROTEIN] REDUCTASE"/>
    <property type="match status" value="1"/>
</dbReference>
<evidence type="ECO:0000256" key="6">
    <source>
        <dbReference type="ARBA" id="ARBA00023027"/>
    </source>
</evidence>
<dbReference type="PIRSF" id="PIRSF000094">
    <property type="entry name" value="Enoyl-ACP_rdct"/>
    <property type="match status" value="1"/>
</dbReference>
<evidence type="ECO:0000313" key="14">
    <source>
        <dbReference type="Proteomes" id="UP000029629"/>
    </source>
</evidence>
<keyword evidence="6 9" id="KW-0520">NAD</keyword>
<keyword evidence="7" id="KW-0443">Lipid metabolism</keyword>
<dbReference type="PANTHER" id="PTHR43159:SF2">
    <property type="entry name" value="ENOYL-[ACYL-CARRIER-PROTEIN] REDUCTASE [NADH], CHLOROPLASTIC"/>
    <property type="match status" value="1"/>
</dbReference>
<dbReference type="CDD" id="cd05372">
    <property type="entry name" value="ENR_SDR"/>
    <property type="match status" value="1"/>
</dbReference>
<evidence type="ECO:0000256" key="9">
    <source>
        <dbReference type="PIRNR" id="PIRNR000094"/>
    </source>
</evidence>
<evidence type="ECO:0000256" key="8">
    <source>
        <dbReference type="ARBA" id="ARBA00023160"/>
    </source>
</evidence>
<keyword evidence="3 9" id="KW-0444">Lipid biosynthesis</keyword>
<comment type="similarity">
    <text evidence="2 9">Belongs to the short-chain dehydrogenases/reductases (SDR) family. FabI subfamily.</text>
</comment>
<sequence length="260" mass="27897">MGFLANKRIVLTGLISNRSIAYGIAKACHEQGAELAFTYVGERFEGRVKEFAEEFGSNIVVPCDVSSDESITNCVKAIGEHWADGVDGVVHSIGFAPRESIAGNFLDGYNRENFRSAHDISAYSFAALAKEFLPLVEKRQGNFLTLTYLGAERAITHYNMMGLAKASLEASVRYLAKAVGEKGIRVNGISAGPIKTLAAAGIKDFNYIFNFVEQHAPLKRGVNIDDVGKSAAFLLSDLASGITGEILHVDAGFNAVVSGL</sequence>
<evidence type="ECO:0000313" key="13">
    <source>
        <dbReference type="EMBL" id="KGF32056.1"/>
    </source>
</evidence>
<dbReference type="GO" id="GO:0004318">
    <property type="term" value="F:enoyl-[acyl-carrier-protein] reductase (NADH) activity"/>
    <property type="evidence" value="ECO:0007669"/>
    <property type="project" value="UniProtKB-EC"/>
</dbReference>
<reference evidence="13 14" key="1">
    <citation type="submission" date="2014-07" db="EMBL/GenBank/DDBJ databases">
        <authorList>
            <person name="McCorrison J."/>
            <person name="Sanka R."/>
            <person name="Torralba M."/>
            <person name="Gillis M."/>
            <person name="Haft D.H."/>
            <person name="Methe B."/>
            <person name="Sutton G."/>
            <person name="Nelson K.E."/>
        </authorList>
    </citation>
    <scope>NUCLEOTIDE SEQUENCE [LARGE SCALE GENOMIC DNA]</scope>
    <source>
        <strain evidence="13 14">DNF00040</strain>
    </source>
</reference>
<feature type="binding site" evidence="12">
    <location>
        <position position="13"/>
    </location>
    <ligand>
        <name>NAD(+)</name>
        <dbReference type="ChEBI" id="CHEBI:57540"/>
    </ligand>
</feature>
<feature type="binding site" evidence="12">
    <location>
        <position position="165"/>
    </location>
    <ligand>
        <name>NAD(+)</name>
        <dbReference type="ChEBI" id="CHEBI:57540"/>
    </ligand>
</feature>
<dbReference type="EMBL" id="JRNI01000008">
    <property type="protein sequence ID" value="KGF32056.1"/>
    <property type="molecule type" value="Genomic_DNA"/>
</dbReference>
<evidence type="ECO:0000256" key="10">
    <source>
        <dbReference type="PIRSR" id="PIRSR000094-1"/>
    </source>
</evidence>
<comment type="catalytic activity">
    <reaction evidence="9">
        <text>a 2,3-saturated acyl-[ACP] + NAD(+) = a (2E)-enoyl-[ACP] + NADH + H(+)</text>
        <dbReference type="Rhea" id="RHEA:10240"/>
        <dbReference type="Rhea" id="RHEA-COMP:9925"/>
        <dbReference type="Rhea" id="RHEA-COMP:9926"/>
        <dbReference type="ChEBI" id="CHEBI:15378"/>
        <dbReference type="ChEBI" id="CHEBI:57540"/>
        <dbReference type="ChEBI" id="CHEBI:57945"/>
        <dbReference type="ChEBI" id="CHEBI:78784"/>
        <dbReference type="ChEBI" id="CHEBI:78785"/>
        <dbReference type="EC" id="1.3.1.9"/>
    </reaction>
</comment>
<feature type="binding site" evidence="12">
    <location>
        <position position="93"/>
    </location>
    <ligand>
        <name>NAD(+)</name>
        <dbReference type="ChEBI" id="CHEBI:57540"/>
    </ligand>
</feature>
<evidence type="ECO:0000256" key="2">
    <source>
        <dbReference type="ARBA" id="ARBA00009233"/>
    </source>
</evidence>
<dbReference type="Pfam" id="PF13561">
    <property type="entry name" value="adh_short_C2"/>
    <property type="match status" value="1"/>
</dbReference>
<dbReference type="FunFam" id="3.40.50.720:FF:000054">
    <property type="entry name" value="Enoyl-[acyl-carrier-protein] reductase [NADH]"/>
    <property type="match status" value="1"/>
</dbReference>
<feature type="binding site" evidence="11">
    <location>
        <position position="96"/>
    </location>
    <ligand>
        <name>substrate</name>
    </ligand>
</feature>
<evidence type="ECO:0000256" key="5">
    <source>
        <dbReference type="ARBA" id="ARBA00023002"/>
    </source>
</evidence>
<dbReference type="InterPro" id="IPR002347">
    <property type="entry name" value="SDR_fam"/>
</dbReference>
<dbReference type="PRINTS" id="PR00081">
    <property type="entry name" value="GDHRDH"/>
</dbReference>
<dbReference type="EC" id="1.3.1.9" evidence="9"/>
<gene>
    <name evidence="13" type="ORF">HMPREF2130_01610</name>
</gene>
<evidence type="ECO:0000256" key="3">
    <source>
        <dbReference type="ARBA" id="ARBA00022516"/>
    </source>
</evidence>
<evidence type="ECO:0000256" key="12">
    <source>
        <dbReference type="PIRSR" id="PIRSR000094-3"/>
    </source>
</evidence>
<dbReference type="OrthoDB" id="9803628at2"/>
<proteinExistence type="inferred from homology"/>
<dbReference type="eggNOG" id="COG0623">
    <property type="taxonomic scope" value="Bacteria"/>
</dbReference>
<dbReference type="UniPathway" id="UPA00094"/>
<feature type="active site" description="Proton acceptor" evidence="10">
    <location>
        <position position="158"/>
    </location>
</feature>
<feature type="active site" description="Proton acceptor" evidence="10">
    <location>
        <position position="148"/>
    </location>
</feature>
<dbReference type="GO" id="GO:0006633">
    <property type="term" value="P:fatty acid biosynthetic process"/>
    <property type="evidence" value="ECO:0007669"/>
    <property type="project" value="UniProtKB-UniPathway"/>
</dbReference>
<accession>A0A095ZCE3</accession>
<dbReference type="Gene3D" id="3.40.50.720">
    <property type="entry name" value="NAD(P)-binding Rossmann-like Domain"/>
    <property type="match status" value="1"/>
</dbReference>
<dbReference type="InterPro" id="IPR036291">
    <property type="entry name" value="NAD(P)-bd_dom_sf"/>
</dbReference>
<dbReference type="AlphaFoldDB" id="A0A095ZCE3"/>
<feature type="binding site" evidence="12">
    <location>
        <begin position="19"/>
        <end position="20"/>
    </location>
    <ligand>
        <name>NAD(+)</name>
        <dbReference type="ChEBI" id="CHEBI:57540"/>
    </ligand>
</feature>
<evidence type="ECO:0000256" key="11">
    <source>
        <dbReference type="PIRSR" id="PIRSR000094-2"/>
    </source>
</evidence>
<keyword evidence="5 9" id="KW-0560">Oxidoreductase</keyword>
<comment type="caution">
    <text evidence="13">The sequence shown here is derived from an EMBL/GenBank/DDBJ whole genome shotgun (WGS) entry which is preliminary data.</text>
</comment>
<dbReference type="Gene3D" id="1.10.8.400">
    <property type="entry name" value="Enoyl acyl carrier protein reductase"/>
    <property type="match status" value="1"/>
</dbReference>
<keyword evidence="14" id="KW-1185">Reference proteome</keyword>
<dbReference type="RefSeq" id="WP_036557430.1">
    <property type="nucleotide sequence ID" value="NZ_JRNI01000008.1"/>
</dbReference>
<name>A0A095ZCE3_9BURK</name>
<evidence type="ECO:0000256" key="4">
    <source>
        <dbReference type="ARBA" id="ARBA00022832"/>
    </source>
</evidence>
<keyword evidence="4" id="KW-0276">Fatty acid metabolism</keyword>
<dbReference type="FunFam" id="1.10.8.400:FF:000001">
    <property type="entry name" value="Enoyl-[acyl-carrier-protein] reductase [NADH]"/>
    <property type="match status" value="1"/>
</dbReference>
<dbReference type="Proteomes" id="UP000029629">
    <property type="component" value="Unassembled WGS sequence"/>
</dbReference>
<feature type="binding site" evidence="12">
    <location>
        <begin position="194"/>
        <end position="198"/>
    </location>
    <ligand>
        <name>NAD(+)</name>
        <dbReference type="ChEBI" id="CHEBI:57540"/>
    </ligand>
</feature>
<dbReference type="SUPFAM" id="SSF51735">
    <property type="entry name" value="NAD(P)-binding Rossmann-fold domains"/>
    <property type="match status" value="1"/>
</dbReference>
<keyword evidence="8 9" id="KW-0275">Fatty acid biosynthesis</keyword>
<protein>
    <recommendedName>
        <fullName evidence="9">Enoyl-[acyl-carrier-protein] reductase [NADH]</fullName>
        <ecNumber evidence="9">1.3.1.9</ecNumber>
    </recommendedName>
</protein>
<feature type="binding site" evidence="12">
    <location>
        <begin position="64"/>
        <end position="65"/>
    </location>
    <ligand>
        <name>NAD(+)</name>
        <dbReference type="ChEBI" id="CHEBI:57540"/>
    </ligand>
</feature>
<dbReference type="InterPro" id="IPR014358">
    <property type="entry name" value="Enoyl-ACP_Rdtase_NADH"/>
</dbReference>
<organism evidence="13 14">
    <name type="scientific">Oligella urethralis DNF00040</name>
    <dbReference type="NCBI Taxonomy" id="1401065"/>
    <lineage>
        <taxon>Bacteria</taxon>
        <taxon>Pseudomonadati</taxon>
        <taxon>Pseudomonadota</taxon>
        <taxon>Betaproteobacteria</taxon>
        <taxon>Burkholderiales</taxon>
        <taxon>Alcaligenaceae</taxon>
        <taxon>Oligella</taxon>
    </lineage>
</organism>
<evidence type="ECO:0000256" key="1">
    <source>
        <dbReference type="ARBA" id="ARBA00005194"/>
    </source>
</evidence>